<comment type="caution">
    <text evidence="3">The sequence shown here is derived from an EMBL/GenBank/DDBJ whole genome shotgun (WGS) entry which is preliminary data.</text>
</comment>
<dbReference type="RefSeq" id="WP_179444046.1">
    <property type="nucleotide sequence ID" value="NZ_JACBZS010000001.1"/>
</dbReference>
<accession>A0A7Z0D723</accession>
<proteinExistence type="inferred from homology"/>
<keyword evidence="4" id="KW-1185">Reference proteome</keyword>
<dbReference type="GO" id="GO:0016853">
    <property type="term" value="F:isomerase activity"/>
    <property type="evidence" value="ECO:0007669"/>
    <property type="project" value="UniProtKB-KW"/>
</dbReference>
<dbReference type="EMBL" id="JACBZS010000001">
    <property type="protein sequence ID" value="NYI70050.1"/>
    <property type="molecule type" value="Genomic_DNA"/>
</dbReference>
<dbReference type="Pfam" id="PF04303">
    <property type="entry name" value="PrpF"/>
    <property type="match status" value="1"/>
</dbReference>
<comment type="similarity">
    <text evidence="1">Belongs to the PrpF family.</text>
</comment>
<dbReference type="PANTHER" id="PTHR43709">
    <property type="entry name" value="ACONITATE ISOMERASE-RELATED"/>
    <property type="match status" value="1"/>
</dbReference>
<evidence type="ECO:0008006" key="5">
    <source>
        <dbReference type="Google" id="ProtNLM"/>
    </source>
</evidence>
<evidence type="ECO:0000256" key="2">
    <source>
        <dbReference type="ARBA" id="ARBA00023235"/>
    </source>
</evidence>
<organism evidence="3 4">
    <name type="scientific">Naumannella cuiyingiana</name>
    <dbReference type="NCBI Taxonomy" id="1347891"/>
    <lineage>
        <taxon>Bacteria</taxon>
        <taxon>Bacillati</taxon>
        <taxon>Actinomycetota</taxon>
        <taxon>Actinomycetes</taxon>
        <taxon>Propionibacteriales</taxon>
        <taxon>Propionibacteriaceae</taxon>
        <taxon>Naumannella</taxon>
    </lineage>
</organism>
<evidence type="ECO:0000313" key="3">
    <source>
        <dbReference type="EMBL" id="NYI70050.1"/>
    </source>
</evidence>
<evidence type="ECO:0000313" key="4">
    <source>
        <dbReference type="Proteomes" id="UP000527616"/>
    </source>
</evidence>
<dbReference type="InterPro" id="IPR007400">
    <property type="entry name" value="PrpF-like"/>
</dbReference>
<reference evidence="3 4" key="1">
    <citation type="submission" date="2020-07" db="EMBL/GenBank/DDBJ databases">
        <title>Sequencing the genomes of 1000 actinobacteria strains.</title>
        <authorList>
            <person name="Klenk H.-P."/>
        </authorList>
    </citation>
    <scope>NUCLEOTIDE SEQUENCE [LARGE SCALE GENOMIC DNA]</scope>
    <source>
        <strain evidence="3 4">DSM 103164</strain>
    </source>
</reference>
<dbReference type="SUPFAM" id="SSF54506">
    <property type="entry name" value="Diaminopimelate epimerase-like"/>
    <property type="match status" value="2"/>
</dbReference>
<gene>
    <name evidence="3" type="ORF">GGQ54_000610</name>
</gene>
<dbReference type="AlphaFoldDB" id="A0A7Z0D723"/>
<dbReference type="PANTHER" id="PTHR43709:SF2">
    <property type="entry name" value="DUF453 DOMAIN PROTEIN (AFU_ORTHOLOGUE AFUA_6G00360)"/>
    <property type="match status" value="1"/>
</dbReference>
<protein>
    <recommendedName>
        <fullName evidence="5">PrpF, AcnD-accessory</fullName>
    </recommendedName>
</protein>
<name>A0A7Z0D723_9ACTN</name>
<evidence type="ECO:0000256" key="1">
    <source>
        <dbReference type="ARBA" id="ARBA00007673"/>
    </source>
</evidence>
<sequence length="354" mass="36106">MQVRGTLVRGGTSKCWLFTERDVPGTRTDLEAMLVAAYNAADRRQIDGVGGATSTTSKAAVVGPSRAPDVDIDYLFAQVGIGEGRVEWGSNCGNCATAIALYAVAKGLVPADPRETRVRLRNVNTGSRLDAVVSTPGGRISDHPNALVPGTDAAGVGVRLIFLAPGGGSTGALLPTGRPAEPITIAGRRARLSLLDAGAPVALLRAGDLGLTGDEDPAELAPWLPELIAVRAQAAIRMGLARPGEPAPQAVPKVGIVGEPRGDRIGVRMVSMQEFHPAIGLTSAVALATATRTPGSVLAGAAAPEGPARLRLATPSGEVAVRSSLTADGAVAEVELERAARLIADAVIYLPAAA</sequence>
<dbReference type="Gene3D" id="3.10.310.10">
    <property type="entry name" value="Diaminopimelate Epimerase, Chain A, domain 1"/>
    <property type="match status" value="2"/>
</dbReference>
<dbReference type="Proteomes" id="UP000527616">
    <property type="component" value="Unassembled WGS sequence"/>
</dbReference>
<keyword evidence="2" id="KW-0413">Isomerase</keyword>